<dbReference type="GO" id="GO:0005524">
    <property type="term" value="F:ATP binding"/>
    <property type="evidence" value="ECO:0007669"/>
    <property type="project" value="UniProtKB-UniRule"/>
</dbReference>
<feature type="binding site" evidence="14">
    <location>
        <position position="181"/>
    </location>
    <ligand>
        <name>L-threonine</name>
        <dbReference type="ChEBI" id="CHEBI:57926"/>
    </ligand>
</feature>
<dbReference type="AlphaFoldDB" id="A0A1H2ZX39"/>
<feature type="binding site" evidence="14">
    <location>
        <position position="143"/>
    </location>
    <ligand>
        <name>ATP</name>
        <dbReference type="ChEBI" id="CHEBI:30616"/>
    </ligand>
</feature>
<dbReference type="EMBL" id="FNNH01000098">
    <property type="protein sequence ID" value="SDX21831.1"/>
    <property type="molecule type" value="Genomic_DNA"/>
</dbReference>
<evidence type="ECO:0000256" key="11">
    <source>
        <dbReference type="ARBA" id="ARBA00029774"/>
    </source>
</evidence>
<dbReference type="GO" id="GO:0000049">
    <property type="term" value="F:tRNA binding"/>
    <property type="evidence" value="ECO:0007669"/>
    <property type="project" value="TreeGrafter"/>
</dbReference>
<gene>
    <name evidence="16" type="ORF">SAMN05421882_10983</name>
</gene>
<dbReference type="InterPro" id="IPR006070">
    <property type="entry name" value="Sua5-like_dom"/>
</dbReference>
<evidence type="ECO:0000256" key="14">
    <source>
        <dbReference type="PIRSR" id="PIRSR004930-1"/>
    </source>
</evidence>
<evidence type="ECO:0000256" key="3">
    <source>
        <dbReference type="ARBA" id="ARBA00012584"/>
    </source>
</evidence>
<proteinExistence type="inferred from homology"/>
<feature type="binding site" evidence="14">
    <location>
        <position position="232"/>
    </location>
    <ligand>
        <name>ATP</name>
        <dbReference type="ChEBI" id="CHEBI:30616"/>
    </ligand>
</feature>
<dbReference type="PANTHER" id="PTHR17490:SF16">
    <property type="entry name" value="THREONYLCARBAMOYL-AMP SYNTHASE"/>
    <property type="match status" value="1"/>
</dbReference>
<feature type="binding site" evidence="14">
    <location>
        <position position="119"/>
    </location>
    <ligand>
        <name>L-threonine</name>
        <dbReference type="ChEBI" id="CHEBI:57926"/>
    </ligand>
</feature>
<dbReference type="InterPro" id="IPR017945">
    <property type="entry name" value="DHBP_synth_RibB-like_a/b_dom"/>
</dbReference>
<dbReference type="NCBIfam" id="TIGR00057">
    <property type="entry name" value="L-threonylcarbamoyladenylate synthase"/>
    <property type="match status" value="1"/>
</dbReference>
<accession>A0A1H2ZX39</accession>
<dbReference type="GO" id="GO:0003725">
    <property type="term" value="F:double-stranded RNA binding"/>
    <property type="evidence" value="ECO:0007669"/>
    <property type="project" value="UniProtKB-UniRule"/>
</dbReference>
<reference evidence="16 17" key="1">
    <citation type="submission" date="2016-10" db="EMBL/GenBank/DDBJ databases">
        <authorList>
            <person name="de Groot N.N."/>
        </authorList>
    </citation>
    <scope>NUCLEOTIDE SEQUENCE [LARGE SCALE GENOMIC DNA]</scope>
    <source>
        <strain evidence="16 17">Nm110</strain>
    </source>
</reference>
<dbReference type="PROSITE" id="PS51163">
    <property type="entry name" value="YRDC"/>
    <property type="match status" value="1"/>
</dbReference>
<dbReference type="InterPro" id="IPR050156">
    <property type="entry name" value="TC-AMP_synthase_SUA5"/>
</dbReference>
<dbReference type="Gene3D" id="3.40.50.11030">
    <property type="entry name" value="Threonylcarbamoyl-AMP synthase, C-terminal domain"/>
    <property type="match status" value="1"/>
</dbReference>
<comment type="subcellular location">
    <subcellularLocation>
        <location evidence="1 13">Cytoplasm</location>
    </subcellularLocation>
</comment>
<dbReference type="FunFam" id="3.90.870.10:FF:000009">
    <property type="entry name" value="Threonylcarbamoyl-AMP synthase, putative"/>
    <property type="match status" value="1"/>
</dbReference>
<evidence type="ECO:0000256" key="1">
    <source>
        <dbReference type="ARBA" id="ARBA00004496"/>
    </source>
</evidence>
<evidence type="ECO:0000313" key="17">
    <source>
        <dbReference type="Proteomes" id="UP000183454"/>
    </source>
</evidence>
<feature type="binding site" evidence="14">
    <location>
        <position position="141"/>
    </location>
    <ligand>
        <name>L-threonine</name>
        <dbReference type="ChEBI" id="CHEBI:57926"/>
    </ligand>
</feature>
<keyword evidence="7 13" id="KW-0819">tRNA processing</keyword>
<evidence type="ECO:0000256" key="5">
    <source>
        <dbReference type="ARBA" id="ARBA00022490"/>
    </source>
</evidence>
<name>A0A1H2ZX39_9PROT</name>
<evidence type="ECO:0000256" key="12">
    <source>
        <dbReference type="ARBA" id="ARBA00048366"/>
    </source>
</evidence>
<dbReference type="GO" id="GO:0006450">
    <property type="term" value="P:regulation of translational fidelity"/>
    <property type="evidence" value="ECO:0007669"/>
    <property type="project" value="TreeGrafter"/>
</dbReference>
<dbReference type="InterPro" id="IPR005145">
    <property type="entry name" value="Sua5_C"/>
</dbReference>
<dbReference type="GO" id="GO:0005737">
    <property type="term" value="C:cytoplasm"/>
    <property type="evidence" value="ECO:0007669"/>
    <property type="project" value="UniProtKB-SubCell"/>
</dbReference>
<comment type="function">
    <text evidence="13">Required for the formation of a threonylcarbamoyl group on adenosine at position 37 (t(6)A37) in tRNAs that read codons beginning with adenine.</text>
</comment>
<comment type="catalytic activity">
    <reaction evidence="12 13">
        <text>L-threonine + hydrogencarbonate + ATP = L-threonylcarbamoyladenylate + diphosphate + H2O</text>
        <dbReference type="Rhea" id="RHEA:36407"/>
        <dbReference type="ChEBI" id="CHEBI:15377"/>
        <dbReference type="ChEBI" id="CHEBI:17544"/>
        <dbReference type="ChEBI" id="CHEBI:30616"/>
        <dbReference type="ChEBI" id="CHEBI:33019"/>
        <dbReference type="ChEBI" id="CHEBI:57926"/>
        <dbReference type="ChEBI" id="CHEBI:73682"/>
        <dbReference type="EC" id="2.7.7.87"/>
    </reaction>
</comment>
<evidence type="ECO:0000256" key="13">
    <source>
        <dbReference type="PIRNR" id="PIRNR004930"/>
    </source>
</evidence>
<evidence type="ECO:0000256" key="6">
    <source>
        <dbReference type="ARBA" id="ARBA00022679"/>
    </source>
</evidence>
<dbReference type="GO" id="GO:0061710">
    <property type="term" value="F:L-threonylcarbamoyladenylate synthase"/>
    <property type="evidence" value="ECO:0007669"/>
    <property type="project" value="UniProtKB-EC"/>
</dbReference>
<dbReference type="Proteomes" id="UP000183454">
    <property type="component" value="Unassembled WGS sequence"/>
</dbReference>
<feature type="binding site" evidence="14">
    <location>
        <position position="56"/>
    </location>
    <ligand>
        <name>ATP</name>
        <dbReference type="ChEBI" id="CHEBI:30616"/>
    </ligand>
</feature>
<organism evidence="16 17">
    <name type="scientific">Nitrosomonas communis</name>
    <dbReference type="NCBI Taxonomy" id="44574"/>
    <lineage>
        <taxon>Bacteria</taxon>
        <taxon>Pseudomonadati</taxon>
        <taxon>Pseudomonadota</taxon>
        <taxon>Betaproteobacteria</taxon>
        <taxon>Nitrosomonadales</taxon>
        <taxon>Nitrosomonadaceae</taxon>
        <taxon>Nitrosomonas</taxon>
    </lineage>
</organism>
<dbReference type="PANTHER" id="PTHR17490">
    <property type="entry name" value="SUA5"/>
    <property type="match status" value="1"/>
</dbReference>
<evidence type="ECO:0000256" key="2">
    <source>
        <dbReference type="ARBA" id="ARBA00007663"/>
    </source>
</evidence>
<protein>
    <recommendedName>
        <fullName evidence="4 13">Threonylcarbamoyl-AMP synthase</fullName>
        <shortName evidence="13">TC-AMP synthase</shortName>
        <ecNumber evidence="3 13">2.7.7.87</ecNumber>
    </recommendedName>
    <alternativeName>
        <fullName evidence="11 13">L-threonylcarbamoyladenylate synthase</fullName>
    </alternativeName>
</protein>
<dbReference type="PIRSF" id="PIRSF004930">
    <property type="entry name" value="Tln_factor_SUA5"/>
    <property type="match status" value="1"/>
</dbReference>
<dbReference type="SUPFAM" id="SSF55821">
    <property type="entry name" value="YrdC/RibB"/>
    <property type="match status" value="1"/>
</dbReference>
<evidence type="ECO:0000313" key="16">
    <source>
        <dbReference type="EMBL" id="SDX21831.1"/>
    </source>
</evidence>
<sequence length="339" mass="37224">MSNRESLLSLNDKITAAVTLLKAGKNVAFPTETVYGLGADITNASAINQIFEIKGRPIDHPLIVHFAEVHLLDYWAIDIPDSAWLLAEHFWPGPLTLILPRSSHVPLNVTGGQNTVGLRIPDHPIALALLKALGENKALAAPSANRFGRISPTSANHVYEEFGSEVSMILDGGPCKVGLESTIISFYNSEAILLRPGGIPVESLEETLKQKIKLKENLNTSLRAPGGLSSHYAPVTALEVWPTEYIQQRAQQLNKNGLRTALIAWSGSDYFSQVTNENTHLFLMPADPIGYGHQLYATLRELDQDDFFCMLVEAPPTDPAWLAISDRLQRASYKTSIHL</sequence>
<dbReference type="InterPro" id="IPR038385">
    <property type="entry name" value="Sua5/YwlC_C"/>
</dbReference>
<feature type="binding site" evidence="14">
    <location>
        <position position="151"/>
    </location>
    <ligand>
        <name>ATP</name>
        <dbReference type="ChEBI" id="CHEBI:30616"/>
    </ligand>
</feature>
<evidence type="ECO:0000259" key="15">
    <source>
        <dbReference type="PROSITE" id="PS51163"/>
    </source>
</evidence>
<dbReference type="InterPro" id="IPR010923">
    <property type="entry name" value="T(6)A37_SUA5"/>
</dbReference>
<evidence type="ECO:0000256" key="10">
    <source>
        <dbReference type="ARBA" id="ARBA00022840"/>
    </source>
</evidence>
<feature type="binding site" evidence="14">
    <location>
        <position position="195"/>
    </location>
    <ligand>
        <name>ATP</name>
        <dbReference type="ChEBI" id="CHEBI:30616"/>
    </ligand>
</feature>
<keyword evidence="8 13" id="KW-0548">Nucleotidyltransferase</keyword>
<evidence type="ECO:0000256" key="7">
    <source>
        <dbReference type="ARBA" id="ARBA00022694"/>
    </source>
</evidence>
<evidence type="ECO:0000256" key="8">
    <source>
        <dbReference type="ARBA" id="ARBA00022695"/>
    </source>
</evidence>
<dbReference type="Pfam" id="PF03481">
    <property type="entry name" value="Sua5_C"/>
    <property type="match status" value="1"/>
</dbReference>
<dbReference type="Pfam" id="PF01300">
    <property type="entry name" value="Sua5_yciO_yrdC"/>
    <property type="match status" value="1"/>
</dbReference>
<feature type="binding site" evidence="14">
    <location>
        <position position="115"/>
    </location>
    <ligand>
        <name>ATP</name>
        <dbReference type="ChEBI" id="CHEBI:30616"/>
    </ligand>
</feature>
<dbReference type="EC" id="2.7.7.87" evidence="3 13"/>
<feature type="binding site" evidence="14">
    <location>
        <position position="65"/>
    </location>
    <ligand>
        <name>L-threonine</name>
        <dbReference type="ChEBI" id="CHEBI:57926"/>
    </ligand>
</feature>
<keyword evidence="9 13" id="KW-0547">Nucleotide-binding</keyword>
<evidence type="ECO:0000256" key="4">
    <source>
        <dbReference type="ARBA" id="ARBA00015492"/>
    </source>
</evidence>
<keyword evidence="6 13" id="KW-0808">Transferase</keyword>
<comment type="similarity">
    <text evidence="2 13">Belongs to the SUA5 family.</text>
</comment>
<dbReference type="RefSeq" id="WP_074668289.1">
    <property type="nucleotide sequence ID" value="NZ_FNNH01000098.1"/>
</dbReference>
<feature type="domain" description="YrdC-like" evidence="15">
    <location>
        <begin position="11"/>
        <end position="199"/>
    </location>
</feature>
<dbReference type="Gene3D" id="3.90.870.10">
    <property type="entry name" value="DHBP synthase"/>
    <property type="match status" value="1"/>
</dbReference>
<feature type="binding site" evidence="14">
    <location>
        <position position="33"/>
    </location>
    <ligand>
        <name>L-threonine</name>
        <dbReference type="ChEBI" id="CHEBI:57926"/>
    </ligand>
</feature>
<dbReference type="GO" id="GO:0008033">
    <property type="term" value="P:tRNA processing"/>
    <property type="evidence" value="ECO:0007669"/>
    <property type="project" value="UniProtKB-KW"/>
</dbReference>
<evidence type="ECO:0000256" key="9">
    <source>
        <dbReference type="ARBA" id="ARBA00022741"/>
    </source>
</evidence>
<keyword evidence="5 13" id="KW-0963">Cytoplasm</keyword>
<keyword evidence="10 13" id="KW-0067">ATP-binding</keyword>